<gene>
    <name evidence="1" type="ORF">ETD85_09225</name>
</gene>
<accession>A0A5S4GVF0</accession>
<dbReference type="Gene3D" id="2.60.120.200">
    <property type="match status" value="1"/>
</dbReference>
<protein>
    <submittedName>
        <fullName evidence="1">LamG domain-containing protein</fullName>
    </submittedName>
</protein>
<dbReference type="AlphaFoldDB" id="A0A5S4GVF0"/>
<proteinExistence type="predicted"/>
<keyword evidence="2" id="KW-1185">Reference proteome</keyword>
<dbReference type="EMBL" id="VCKX01000020">
    <property type="protein sequence ID" value="TMR36926.1"/>
    <property type="molecule type" value="Genomic_DNA"/>
</dbReference>
<reference evidence="1 2" key="1">
    <citation type="submission" date="2019-05" db="EMBL/GenBank/DDBJ databases">
        <title>Draft genome sequence of Nonomuraea zeae DSM 100528.</title>
        <authorList>
            <person name="Saricaoglu S."/>
            <person name="Isik K."/>
        </authorList>
    </citation>
    <scope>NUCLEOTIDE SEQUENCE [LARGE SCALE GENOMIC DNA]</scope>
    <source>
        <strain evidence="1 2">DSM 100528</strain>
    </source>
</reference>
<dbReference type="Proteomes" id="UP000306628">
    <property type="component" value="Unassembled WGS sequence"/>
</dbReference>
<evidence type="ECO:0000313" key="1">
    <source>
        <dbReference type="EMBL" id="TMR36926.1"/>
    </source>
</evidence>
<dbReference type="SUPFAM" id="SSF49899">
    <property type="entry name" value="Concanavalin A-like lectins/glucanases"/>
    <property type="match status" value="1"/>
</dbReference>
<evidence type="ECO:0000313" key="2">
    <source>
        <dbReference type="Proteomes" id="UP000306628"/>
    </source>
</evidence>
<dbReference type="InterPro" id="IPR013320">
    <property type="entry name" value="ConA-like_dom_sf"/>
</dbReference>
<organism evidence="1 2">
    <name type="scientific">Nonomuraea zeae</name>
    <dbReference type="NCBI Taxonomy" id="1642303"/>
    <lineage>
        <taxon>Bacteria</taxon>
        <taxon>Bacillati</taxon>
        <taxon>Actinomycetota</taxon>
        <taxon>Actinomycetes</taxon>
        <taxon>Streptosporangiales</taxon>
        <taxon>Streptosporangiaceae</taxon>
        <taxon>Nonomuraea</taxon>
    </lineage>
</organism>
<dbReference type="Pfam" id="PF13385">
    <property type="entry name" value="Laminin_G_3"/>
    <property type="match status" value="1"/>
</dbReference>
<name>A0A5S4GVF0_9ACTN</name>
<comment type="caution">
    <text evidence="1">The sequence shown here is derived from an EMBL/GenBank/DDBJ whole genome shotgun (WGS) entry which is preliminary data.</text>
</comment>
<dbReference type="OrthoDB" id="2479530at2"/>
<sequence length="216" mass="22753">MNPCAAMYGGLCGRSGRVIGVTNIKRGLSRVLVGLIVTAGALTVSPATAHAADDNLVAAYGMEEEQGGAVLDMSGNGHDGNVKDPLRVNGKIGKALRFDNAQDLDRVLIVPDAPELSPSSAMTLEAWVQSADDRPDCLIAAKMIDQTDFSAGISMTNLGFRIGGEFQGAYQCPLPAGEWFHLAVVSDGAWMRLVVNGVEGSPHRCRETSTAAPARW</sequence>